<dbReference type="AlphaFoldDB" id="A0A0A9H472"/>
<accession>A0A0A9H472</accession>
<name>A0A0A9H472_ARUDO</name>
<dbReference type="EMBL" id="GBRH01165881">
    <property type="protein sequence ID" value="JAE32015.1"/>
    <property type="molecule type" value="Transcribed_RNA"/>
</dbReference>
<organism evidence="1">
    <name type="scientific">Arundo donax</name>
    <name type="common">Giant reed</name>
    <name type="synonym">Donax arundinaceus</name>
    <dbReference type="NCBI Taxonomy" id="35708"/>
    <lineage>
        <taxon>Eukaryota</taxon>
        <taxon>Viridiplantae</taxon>
        <taxon>Streptophyta</taxon>
        <taxon>Embryophyta</taxon>
        <taxon>Tracheophyta</taxon>
        <taxon>Spermatophyta</taxon>
        <taxon>Magnoliopsida</taxon>
        <taxon>Liliopsida</taxon>
        <taxon>Poales</taxon>
        <taxon>Poaceae</taxon>
        <taxon>PACMAD clade</taxon>
        <taxon>Arundinoideae</taxon>
        <taxon>Arundineae</taxon>
        <taxon>Arundo</taxon>
    </lineage>
</organism>
<reference evidence="1" key="2">
    <citation type="journal article" date="2015" name="Data Brief">
        <title>Shoot transcriptome of the giant reed, Arundo donax.</title>
        <authorList>
            <person name="Barrero R.A."/>
            <person name="Guerrero F.D."/>
            <person name="Moolhuijzen P."/>
            <person name="Goolsby J.A."/>
            <person name="Tidwell J."/>
            <person name="Bellgard S.E."/>
            <person name="Bellgard M.I."/>
        </authorList>
    </citation>
    <scope>NUCLEOTIDE SEQUENCE</scope>
    <source>
        <tissue evidence="1">Shoot tissue taken approximately 20 cm above the soil surface</tissue>
    </source>
</reference>
<reference evidence="1" key="1">
    <citation type="submission" date="2014-09" db="EMBL/GenBank/DDBJ databases">
        <authorList>
            <person name="Magalhaes I.L.F."/>
            <person name="Oliveira U."/>
            <person name="Santos F.R."/>
            <person name="Vidigal T.H.D.A."/>
            <person name="Brescovit A.D."/>
            <person name="Santos A.J."/>
        </authorList>
    </citation>
    <scope>NUCLEOTIDE SEQUENCE</scope>
    <source>
        <tissue evidence="1">Shoot tissue taken approximately 20 cm above the soil surface</tissue>
    </source>
</reference>
<sequence length="79" mass="9055">MPVGMIGGVGAASSDLNWWVRGLGPKLGHLVANLRWIWWDLGRFWIDGWVPDVVSGLIWEWGDEISPWGRRWGETRRKG</sequence>
<evidence type="ECO:0000313" key="1">
    <source>
        <dbReference type="EMBL" id="JAE32015.1"/>
    </source>
</evidence>
<proteinExistence type="predicted"/>
<protein>
    <submittedName>
        <fullName evidence="1">Uncharacterized protein</fullName>
    </submittedName>
</protein>